<evidence type="ECO:0000313" key="11">
    <source>
        <dbReference type="EMBL" id="KAF9502345.1"/>
    </source>
</evidence>
<dbReference type="PANTHER" id="PTHR22760:SF2">
    <property type="entry name" value="ALPHA-1,2-MANNOSYLTRANSFERASE ALG9"/>
    <property type="match status" value="1"/>
</dbReference>
<feature type="transmembrane region" description="Helical" evidence="10">
    <location>
        <begin position="316"/>
        <end position="345"/>
    </location>
</feature>
<dbReference type="EC" id="2.4.1.-" evidence="10"/>
<name>A0A9P6DLE9_PLEER</name>
<feature type="transmembrane region" description="Helical" evidence="10">
    <location>
        <begin position="159"/>
        <end position="174"/>
    </location>
</feature>
<reference evidence="11" key="1">
    <citation type="submission" date="2020-11" db="EMBL/GenBank/DDBJ databases">
        <authorList>
            <consortium name="DOE Joint Genome Institute"/>
            <person name="Ahrendt S."/>
            <person name="Riley R."/>
            <person name="Andreopoulos W."/>
            <person name="Labutti K."/>
            <person name="Pangilinan J."/>
            <person name="Ruiz-Duenas F.J."/>
            <person name="Barrasa J.M."/>
            <person name="Sanchez-Garcia M."/>
            <person name="Camarero S."/>
            <person name="Miyauchi S."/>
            <person name="Serrano A."/>
            <person name="Linde D."/>
            <person name="Babiker R."/>
            <person name="Drula E."/>
            <person name="Ayuso-Fernandez I."/>
            <person name="Pacheco R."/>
            <person name="Padilla G."/>
            <person name="Ferreira P."/>
            <person name="Barriuso J."/>
            <person name="Kellner H."/>
            <person name="Castanera R."/>
            <person name="Alfaro M."/>
            <person name="Ramirez L."/>
            <person name="Pisabarro A.G."/>
            <person name="Kuo A."/>
            <person name="Tritt A."/>
            <person name="Lipzen A."/>
            <person name="He G."/>
            <person name="Yan M."/>
            <person name="Ng V."/>
            <person name="Cullen D."/>
            <person name="Martin F."/>
            <person name="Rosso M.-N."/>
            <person name="Henrissat B."/>
            <person name="Hibbett D."/>
            <person name="Martinez A.T."/>
            <person name="Grigoriev I.V."/>
        </authorList>
    </citation>
    <scope>NUCLEOTIDE SEQUENCE</scope>
    <source>
        <strain evidence="11">ATCC 90797</strain>
    </source>
</reference>
<dbReference type="Proteomes" id="UP000807025">
    <property type="component" value="Unassembled WGS sequence"/>
</dbReference>
<feature type="transmembrane region" description="Helical" evidence="10">
    <location>
        <begin position="365"/>
        <end position="384"/>
    </location>
</feature>
<evidence type="ECO:0000256" key="8">
    <source>
        <dbReference type="ARBA" id="ARBA00022989"/>
    </source>
</evidence>
<comment type="caution">
    <text evidence="11">The sequence shown here is derived from an EMBL/GenBank/DDBJ whole genome shotgun (WGS) entry which is preliminary data.</text>
</comment>
<feature type="transmembrane region" description="Helical" evidence="10">
    <location>
        <begin position="263"/>
        <end position="285"/>
    </location>
</feature>
<feature type="transmembrane region" description="Helical" evidence="10">
    <location>
        <begin position="396"/>
        <end position="414"/>
    </location>
</feature>
<dbReference type="GO" id="GO:0000026">
    <property type="term" value="F:alpha-1,2-mannosyltransferase activity"/>
    <property type="evidence" value="ECO:0007669"/>
    <property type="project" value="TreeGrafter"/>
</dbReference>
<keyword evidence="9 10" id="KW-0472">Membrane</keyword>
<dbReference type="PANTHER" id="PTHR22760">
    <property type="entry name" value="GLYCOSYLTRANSFERASE"/>
    <property type="match status" value="1"/>
</dbReference>
<keyword evidence="4 10" id="KW-0328">Glycosyltransferase</keyword>
<keyword evidence="8 10" id="KW-1133">Transmembrane helix</keyword>
<sequence>MATNAAGVQHIRLRKPEPPKASNVTKRHTGLLQDKIRRSARAPWAPSFSMAVRILLLVRFSAAMYSNISDCDEVFNFWEPLHFLDRGHGFQTWEVSPEFAIRSWSYILLHSLPTRLISVLVGPEKRPAFFAVRISLAIMSVLAESKFYRTAYEKINEHVGRYLFFMLLTSAGMWNSSAAFLPSSFTMCTTMMAFSYALDPPSNAKAKRTLLATICFAVGAVIGWPFALALAIPFVFEEIFVFGGDRVPPAIRTTWSLGRLRRFVGAAITAAIVFIPVIGIDSLAYGHHTIVPWNIIRYNIFGGSERGPDLYGTSPWYFYLLNLFLNFNILVPLALISLPALAITYRYDHLRLGAYKTSPDQSSPFTLLTMRLLPFYIWFGILSLQAHKEERFMFPAYPLLCLNAAVALYLIRGWQEATFISITKSPYKASQSSIFRTFTLSVIVTASAISISRILALWTYYHSPMTISFLFETEELPRLLNVTGFLPPIPPNTNADEMPRIDLSPIKAFNLTLCYGKEWYRFPGHYLVPDGVRVDFIKSEFDGMLPGHFGEGEHKHINRPSQYPLAPFLLRPEMRLVPAVLNDLNREALSHYVPVETCDYIVDLDFPKHPVSSANEPRYSVNIDTYDRVACIPFLDASHSSLLTRTLWMPGQKWQNMNEFGDYCLLRNRQRVRRKEEIVRNKL</sequence>
<accession>A0A9P6DLE9</accession>
<evidence type="ECO:0000256" key="3">
    <source>
        <dbReference type="ARBA" id="ARBA00007063"/>
    </source>
</evidence>
<dbReference type="EMBL" id="MU154521">
    <property type="protein sequence ID" value="KAF9502345.1"/>
    <property type="molecule type" value="Genomic_DNA"/>
</dbReference>
<keyword evidence="6 10" id="KW-0812">Transmembrane</keyword>
<organism evidence="11 12">
    <name type="scientific">Pleurotus eryngii</name>
    <name type="common">Boletus of the steppes</name>
    <dbReference type="NCBI Taxonomy" id="5323"/>
    <lineage>
        <taxon>Eukaryota</taxon>
        <taxon>Fungi</taxon>
        <taxon>Dikarya</taxon>
        <taxon>Basidiomycota</taxon>
        <taxon>Agaricomycotina</taxon>
        <taxon>Agaricomycetes</taxon>
        <taxon>Agaricomycetidae</taxon>
        <taxon>Agaricales</taxon>
        <taxon>Pleurotineae</taxon>
        <taxon>Pleurotaceae</taxon>
        <taxon>Pleurotus</taxon>
    </lineage>
</organism>
<comment type="similarity">
    <text evidence="3 10">Belongs to the glycosyltransferase 22 family.</text>
</comment>
<evidence type="ECO:0000256" key="10">
    <source>
        <dbReference type="RuleBase" id="RU363075"/>
    </source>
</evidence>
<evidence type="ECO:0000256" key="9">
    <source>
        <dbReference type="ARBA" id="ARBA00023136"/>
    </source>
</evidence>
<evidence type="ECO:0000256" key="7">
    <source>
        <dbReference type="ARBA" id="ARBA00022824"/>
    </source>
</evidence>
<dbReference type="AlphaFoldDB" id="A0A9P6DLE9"/>
<dbReference type="InterPro" id="IPR005599">
    <property type="entry name" value="GPI_mannosylTrfase"/>
</dbReference>
<feature type="transmembrane region" description="Helical" evidence="10">
    <location>
        <begin position="210"/>
        <end position="236"/>
    </location>
</feature>
<evidence type="ECO:0000256" key="4">
    <source>
        <dbReference type="ARBA" id="ARBA00022676"/>
    </source>
</evidence>
<evidence type="ECO:0000256" key="1">
    <source>
        <dbReference type="ARBA" id="ARBA00004477"/>
    </source>
</evidence>
<proteinExistence type="inferred from homology"/>
<keyword evidence="7 10" id="KW-0256">Endoplasmic reticulum</keyword>
<dbReference type="OrthoDB" id="497541at2759"/>
<evidence type="ECO:0000256" key="2">
    <source>
        <dbReference type="ARBA" id="ARBA00004922"/>
    </source>
</evidence>
<comment type="subcellular location">
    <subcellularLocation>
        <location evidence="1 10">Endoplasmic reticulum membrane</location>
        <topology evidence="1 10">Multi-pass membrane protein</topology>
    </subcellularLocation>
</comment>
<dbReference type="GO" id="GO:0005789">
    <property type="term" value="C:endoplasmic reticulum membrane"/>
    <property type="evidence" value="ECO:0007669"/>
    <property type="project" value="UniProtKB-SubCell"/>
</dbReference>
<keyword evidence="12" id="KW-1185">Reference proteome</keyword>
<protein>
    <recommendedName>
        <fullName evidence="10">Mannosyltransferase</fullName>
        <ecNumber evidence="10">2.4.1.-</ecNumber>
    </recommendedName>
</protein>
<evidence type="ECO:0000256" key="6">
    <source>
        <dbReference type="ARBA" id="ARBA00022692"/>
    </source>
</evidence>
<dbReference type="GO" id="GO:0006487">
    <property type="term" value="P:protein N-linked glycosylation"/>
    <property type="evidence" value="ECO:0007669"/>
    <property type="project" value="TreeGrafter"/>
</dbReference>
<evidence type="ECO:0000313" key="12">
    <source>
        <dbReference type="Proteomes" id="UP000807025"/>
    </source>
</evidence>
<comment type="pathway">
    <text evidence="2">Protein modification; protein glycosylation.</text>
</comment>
<evidence type="ECO:0000256" key="5">
    <source>
        <dbReference type="ARBA" id="ARBA00022679"/>
    </source>
</evidence>
<dbReference type="Pfam" id="PF03901">
    <property type="entry name" value="Glyco_transf_22"/>
    <property type="match status" value="1"/>
</dbReference>
<gene>
    <name evidence="11" type="ORF">BDN71DRAFT_1437925</name>
</gene>
<feature type="transmembrane region" description="Helical" evidence="10">
    <location>
        <begin position="434"/>
        <end position="461"/>
    </location>
</feature>
<keyword evidence="5" id="KW-0808">Transferase</keyword>